<name>A0A1L6MZ54_9BACT</name>
<evidence type="ECO:0000313" key="2">
    <source>
        <dbReference type="Proteomes" id="UP000185544"/>
    </source>
</evidence>
<proteinExistence type="predicted"/>
<keyword evidence="2" id="KW-1185">Reference proteome</keyword>
<evidence type="ECO:0000313" key="1">
    <source>
        <dbReference type="EMBL" id="APS00786.1"/>
    </source>
</evidence>
<reference evidence="1 2" key="1">
    <citation type="submission" date="2016-08" db="EMBL/GenBank/DDBJ databases">
        <title>Identification and validation of antigenic proteins from Pajaroellobacter abortibovis using de-novo genome sequence assembly and reverse vaccinology.</title>
        <authorList>
            <person name="Welly B.T."/>
            <person name="Miller M.R."/>
            <person name="Stott J.L."/>
            <person name="Blanchard M.T."/>
            <person name="Islas-Trejo A.D."/>
            <person name="O'Rourke S.M."/>
            <person name="Young A.E."/>
            <person name="Medrano J.F."/>
            <person name="Van Eenennaam A.L."/>
        </authorList>
    </citation>
    <scope>NUCLEOTIDE SEQUENCE [LARGE SCALE GENOMIC DNA]</scope>
    <source>
        <strain evidence="1 2">BTF92-0548A/99-0131</strain>
    </source>
</reference>
<dbReference type="KEGG" id="pabo:BCY86_08920"/>
<accession>A0A1L6MZ54</accession>
<dbReference type="Proteomes" id="UP000185544">
    <property type="component" value="Chromosome"/>
</dbReference>
<protein>
    <submittedName>
        <fullName evidence="1">Uncharacterized protein</fullName>
    </submittedName>
</protein>
<gene>
    <name evidence="1" type="ORF">BCY86_08920</name>
</gene>
<organism evidence="1 2">
    <name type="scientific">Pajaroellobacter abortibovis</name>
    <dbReference type="NCBI Taxonomy" id="1882918"/>
    <lineage>
        <taxon>Bacteria</taxon>
        <taxon>Pseudomonadati</taxon>
        <taxon>Myxococcota</taxon>
        <taxon>Polyangia</taxon>
        <taxon>Polyangiales</taxon>
        <taxon>Polyangiaceae</taxon>
    </lineage>
</organism>
<sequence length="88" mass="9836">MGVLAMILLMLLPLVPIFKSVGDDPSPGIFQSKEGSRNLECVWMTKQKFMICILIECLSQILEGCQLGEIRSRVRGAIPSLWGKSRTR</sequence>
<dbReference type="EMBL" id="CP016908">
    <property type="protein sequence ID" value="APS00786.1"/>
    <property type="molecule type" value="Genomic_DNA"/>
</dbReference>
<dbReference type="AlphaFoldDB" id="A0A1L6MZ54"/>